<evidence type="ECO:0000256" key="3">
    <source>
        <dbReference type="ARBA" id="ARBA00022692"/>
    </source>
</evidence>
<comment type="similarity">
    <text evidence="2">Belongs to the SYG1 (TC 2.A.94) family.</text>
</comment>
<evidence type="ECO:0000313" key="11">
    <source>
        <dbReference type="Proteomes" id="UP000053201"/>
    </source>
</evidence>
<keyword evidence="5 7" id="KW-0472">Membrane</keyword>
<evidence type="ECO:0000256" key="1">
    <source>
        <dbReference type="ARBA" id="ARBA00004141"/>
    </source>
</evidence>
<dbReference type="Pfam" id="PF03105">
    <property type="entry name" value="SPX"/>
    <property type="match status" value="2"/>
</dbReference>
<dbReference type="STRING" id="645134.A0A0L0HP93"/>
<evidence type="ECO:0000259" key="8">
    <source>
        <dbReference type="PROSITE" id="PS51380"/>
    </source>
</evidence>
<dbReference type="Proteomes" id="UP000053201">
    <property type="component" value="Unassembled WGS sequence"/>
</dbReference>
<feature type="transmembrane region" description="Helical" evidence="7">
    <location>
        <begin position="310"/>
        <end position="328"/>
    </location>
</feature>
<dbReference type="InterPro" id="IPR004342">
    <property type="entry name" value="EXS_C"/>
</dbReference>
<dbReference type="InterPro" id="IPR004331">
    <property type="entry name" value="SPX_dom"/>
</dbReference>
<dbReference type="CDD" id="cd14475">
    <property type="entry name" value="SPX_SYG1_like"/>
    <property type="match status" value="1"/>
</dbReference>
<feature type="transmembrane region" description="Helical" evidence="7">
    <location>
        <begin position="422"/>
        <end position="443"/>
    </location>
</feature>
<dbReference type="GO" id="GO:0005886">
    <property type="term" value="C:plasma membrane"/>
    <property type="evidence" value="ECO:0007669"/>
    <property type="project" value="TreeGrafter"/>
</dbReference>
<feature type="domain" description="EXS" evidence="8">
    <location>
        <begin position="503"/>
        <end position="698"/>
    </location>
</feature>
<dbReference type="Pfam" id="PF03124">
    <property type="entry name" value="EXS"/>
    <property type="match status" value="1"/>
</dbReference>
<dbReference type="EMBL" id="KQ257452">
    <property type="protein sequence ID" value="KND02878.1"/>
    <property type="molecule type" value="Genomic_DNA"/>
</dbReference>
<organism evidence="10 11">
    <name type="scientific">Spizellomyces punctatus (strain DAOM BR117)</name>
    <dbReference type="NCBI Taxonomy" id="645134"/>
    <lineage>
        <taxon>Eukaryota</taxon>
        <taxon>Fungi</taxon>
        <taxon>Fungi incertae sedis</taxon>
        <taxon>Chytridiomycota</taxon>
        <taxon>Chytridiomycota incertae sedis</taxon>
        <taxon>Chytridiomycetes</taxon>
        <taxon>Spizellomycetales</taxon>
        <taxon>Spizellomycetaceae</taxon>
        <taxon>Spizellomyces</taxon>
    </lineage>
</organism>
<dbReference type="InParanoid" id="A0A0L0HP93"/>
<feature type="transmembrane region" description="Helical" evidence="7">
    <location>
        <begin position="479"/>
        <end position="497"/>
    </location>
</feature>
<dbReference type="GO" id="GO:0000822">
    <property type="term" value="F:inositol hexakisphosphate binding"/>
    <property type="evidence" value="ECO:0007669"/>
    <property type="project" value="TreeGrafter"/>
</dbReference>
<keyword evidence="11" id="KW-1185">Reference proteome</keyword>
<feature type="region of interest" description="Disordered" evidence="6">
    <location>
        <begin position="145"/>
        <end position="176"/>
    </location>
</feature>
<dbReference type="PROSITE" id="PS51380">
    <property type="entry name" value="EXS"/>
    <property type="match status" value="1"/>
</dbReference>
<dbReference type="eggNOG" id="KOG1162">
    <property type="taxonomic scope" value="Eukaryota"/>
</dbReference>
<dbReference type="GO" id="GO:0005794">
    <property type="term" value="C:Golgi apparatus"/>
    <property type="evidence" value="ECO:0007669"/>
    <property type="project" value="TreeGrafter"/>
</dbReference>
<dbReference type="OMA" id="ETSHFYT"/>
<dbReference type="GeneID" id="27685586"/>
<feature type="region of interest" description="Disordered" evidence="6">
    <location>
        <begin position="40"/>
        <end position="90"/>
    </location>
</feature>
<dbReference type="FunCoup" id="A0A0L0HP93">
    <property type="interactions" value="219"/>
</dbReference>
<accession>A0A0L0HP93</accession>
<evidence type="ECO:0008006" key="12">
    <source>
        <dbReference type="Google" id="ProtNLM"/>
    </source>
</evidence>
<reference evidence="10 11" key="1">
    <citation type="submission" date="2009-08" db="EMBL/GenBank/DDBJ databases">
        <title>The Genome Sequence of Spizellomyces punctatus strain DAOM BR117.</title>
        <authorList>
            <consortium name="The Broad Institute Genome Sequencing Platform"/>
            <person name="Russ C."/>
            <person name="Cuomo C."/>
            <person name="Shea T."/>
            <person name="Young S.K."/>
            <person name="Zeng Q."/>
            <person name="Koehrsen M."/>
            <person name="Haas B."/>
            <person name="Borodovsky M."/>
            <person name="Guigo R."/>
            <person name="Alvarado L."/>
            <person name="Berlin A."/>
            <person name="Bochicchio J."/>
            <person name="Borenstein D."/>
            <person name="Chapman S."/>
            <person name="Chen Z."/>
            <person name="Engels R."/>
            <person name="Freedman E."/>
            <person name="Gellesch M."/>
            <person name="Goldberg J."/>
            <person name="Griggs A."/>
            <person name="Gujja S."/>
            <person name="Heiman D."/>
            <person name="Hepburn T."/>
            <person name="Howarth C."/>
            <person name="Jen D."/>
            <person name="Larson L."/>
            <person name="Lewis B."/>
            <person name="Mehta T."/>
            <person name="Park D."/>
            <person name="Pearson M."/>
            <person name="Roberts A."/>
            <person name="Saif S."/>
            <person name="Shenoy N."/>
            <person name="Sisk P."/>
            <person name="Stolte C."/>
            <person name="Sykes S."/>
            <person name="Thomson T."/>
            <person name="Walk T."/>
            <person name="White J."/>
            <person name="Yandava C."/>
            <person name="Burger G."/>
            <person name="Gray M.W."/>
            <person name="Holland P.W.H."/>
            <person name="King N."/>
            <person name="Lang F.B.F."/>
            <person name="Roger A.J."/>
            <person name="Ruiz-Trillo I."/>
            <person name="Lander E."/>
            <person name="Nusbaum C."/>
        </authorList>
    </citation>
    <scope>NUCLEOTIDE SEQUENCE [LARGE SCALE GENOMIC DNA]</scope>
    <source>
        <strain evidence="10 11">DAOM BR117</strain>
    </source>
</reference>
<dbReference type="AlphaFoldDB" id="A0A0L0HP93"/>
<evidence type="ECO:0000256" key="2">
    <source>
        <dbReference type="ARBA" id="ARBA00009665"/>
    </source>
</evidence>
<evidence type="ECO:0000256" key="4">
    <source>
        <dbReference type="ARBA" id="ARBA00022989"/>
    </source>
</evidence>
<comment type="subcellular location">
    <subcellularLocation>
        <location evidence="1">Membrane</location>
        <topology evidence="1">Multi-pass membrane protein</topology>
    </subcellularLocation>
</comment>
<proteinExistence type="inferred from homology"/>
<dbReference type="RefSeq" id="XP_016610917.1">
    <property type="nucleotide sequence ID" value="XM_016750265.1"/>
</dbReference>
<protein>
    <recommendedName>
        <fullName evidence="12">EXS domain-containing protein</fullName>
    </recommendedName>
</protein>
<feature type="compositionally biased region" description="Basic and acidic residues" evidence="6">
    <location>
        <begin position="147"/>
        <end position="158"/>
    </location>
</feature>
<feature type="transmembrane region" description="Helical" evidence="7">
    <location>
        <begin position="570"/>
        <end position="592"/>
    </location>
</feature>
<evidence type="ECO:0000313" key="10">
    <source>
        <dbReference type="EMBL" id="KND02878.1"/>
    </source>
</evidence>
<dbReference type="GO" id="GO:0006817">
    <property type="term" value="P:phosphate ion transport"/>
    <property type="evidence" value="ECO:0007669"/>
    <property type="project" value="TreeGrafter"/>
</dbReference>
<keyword evidence="4 7" id="KW-1133">Transmembrane helix</keyword>
<evidence type="ECO:0000259" key="9">
    <source>
        <dbReference type="PROSITE" id="PS51382"/>
    </source>
</evidence>
<feature type="domain" description="SPX" evidence="9">
    <location>
        <begin position="1"/>
        <end position="251"/>
    </location>
</feature>
<feature type="transmembrane region" description="Helical" evidence="7">
    <location>
        <begin position="509"/>
        <end position="525"/>
    </location>
</feature>
<dbReference type="PANTHER" id="PTHR10783">
    <property type="entry name" value="XENOTROPIC AND POLYTROPIC RETROVIRUS RECEPTOR 1-RELATED"/>
    <property type="match status" value="1"/>
</dbReference>
<feature type="transmembrane region" description="Helical" evidence="7">
    <location>
        <begin position="390"/>
        <end position="410"/>
    </location>
</feature>
<evidence type="ECO:0000256" key="6">
    <source>
        <dbReference type="SAM" id="MobiDB-lite"/>
    </source>
</evidence>
<feature type="transmembrane region" description="Helical" evidence="7">
    <location>
        <begin position="613"/>
        <end position="632"/>
    </location>
</feature>
<dbReference type="OrthoDB" id="9970435at2759"/>
<name>A0A0L0HP93_SPIPD</name>
<dbReference type="PANTHER" id="PTHR10783:SF103">
    <property type="entry name" value="SOLUTE CARRIER FAMILY 53 MEMBER 1"/>
    <property type="match status" value="1"/>
</dbReference>
<evidence type="ECO:0000256" key="5">
    <source>
        <dbReference type="ARBA" id="ARBA00023136"/>
    </source>
</evidence>
<dbReference type="VEuPathDB" id="FungiDB:SPPG_01959"/>
<dbReference type="PROSITE" id="PS51382">
    <property type="entry name" value="SPX"/>
    <property type="match status" value="1"/>
</dbReference>
<evidence type="ECO:0000256" key="7">
    <source>
        <dbReference type="SAM" id="Phobius"/>
    </source>
</evidence>
<feature type="transmembrane region" description="Helical" evidence="7">
    <location>
        <begin position="340"/>
        <end position="370"/>
    </location>
</feature>
<dbReference type="GO" id="GO:0016036">
    <property type="term" value="P:cellular response to phosphate starvation"/>
    <property type="evidence" value="ECO:0007669"/>
    <property type="project" value="TreeGrafter"/>
</dbReference>
<sequence>MKFAKYLAENSVPEWRSRYVNYRQLKKSIKKVVAARDKAKRAKDSSAQSSQEESLQSLEGSTESLVVQRDGSRLHSRATTNESHQPKDDENLVLMLEEAQLAPEEVRFFQQLDRELRKADAFFLGKEQDASRRLEDLRRQCIIMEQRQTRTDRRHSDTENDSGSDSPQEGPAPRSVQHDEIIADAPAAVEAENFTPVVKNPRSRLQKAFLEYYRLLELLKNFRIINQTSLTKILKKNEKAINWEITGVGSEIYLSRAKSLHLFTSNKVEDLIAETEALYTEVFAEGDRHSAMRKLRIPDLKAQSQGFTSWRTGLFVGLAIPAIALTLRKTFTGGIPDENVALILLIYGGFSIPIFFLFYYSMLLVIWARYHVNWVLVFELDPRDYLPPEGFSEVASILLFLFAYNMYFAMDDNIFPFIPLNWYPVMLLLLIIVILINPFNFFHRSSRKWFIRTLGRITFSGLFEVQFRDFFITDLLSSMTYMFVSMQILVCTTFHQFDRLADHCEFSHSWVVPFITAIPATWRLLQCLRRYYDNRLVHPHLTNAVKYCLSLSVVFISAAARINGSTVARVFWILSAIFASMYAYAWDVLYDWGLLQKNKYHKYLRKVIVYPPWLYMTSIGVNFLLRLSWVFLLSPNNWGVFNDARILIYVQALLELFRRFMWSIIRMENEHTNNIGKFRAVTEVPLPFRVKIIPHTEEMALEKRRRKVTKDDDESAEDKKN</sequence>
<gene>
    <name evidence="10" type="ORF">SPPG_01959</name>
</gene>
<keyword evidence="3 7" id="KW-0812">Transmembrane</keyword>
<feature type="compositionally biased region" description="Low complexity" evidence="6">
    <location>
        <begin position="45"/>
        <end position="65"/>
    </location>
</feature>